<dbReference type="PROSITE" id="PS00211">
    <property type="entry name" value="ABC_TRANSPORTER_1"/>
    <property type="match status" value="1"/>
</dbReference>
<dbReference type="InterPro" id="IPR017871">
    <property type="entry name" value="ABC_transporter-like_CS"/>
</dbReference>
<keyword evidence="3 5" id="KW-0067">ATP-binding</keyword>
<evidence type="ECO:0000256" key="3">
    <source>
        <dbReference type="ARBA" id="ARBA00022840"/>
    </source>
</evidence>
<protein>
    <submittedName>
        <fullName evidence="5">ATP-binding cassette domain-containing protein</fullName>
    </submittedName>
</protein>
<dbReference type="SUPFAM" id="SSF52540">
    <property type="entry name" value="P-loop containing nucleoside triphosphate hydrolases"/>
    <property type="match status" value="1"/>
</dbReference>
<evidence type="ECO:0000256" key="1">
    <source>
        <dbReference type="ARBA" id="ARBA00022448"/>
    </source>
</evidence>
<dbReference type="GO" id="GO:0005524">
    <property type="term" value="F:ATP binding"/>
    <property type="evidence" value="ECO:0007669"/>
    <property type="project" value="UniProtKB-KW"/>
</dbReference>
<dbReference type="PANTHER" id="PTHR43423:SF1">
    <property type="entry name" value="ABC TRANSPORTER I FAMILY MEMBER 17"/>
    <property type="match status" value="1"/>
</dbReference>
<keyword evidence="2" id="KW-0547">Nucleotide-binding</keyword>
<evidence type="ECO:0000313" key="6">
    <source>
        <dbReference type="Proteomes" id="UP001596505"/>
    </source>
</evidence>
<evidence type="ECO:0000313" key="5">
    <source>
        <dbReference type="EMBL" id="MFC7395233.1"/>
    </source>
</evidence>
<keyword evidence="6" id="KW-1185">Reference proteome</keyword>
<comment type="caution">
    <text evidence="5">The sequence shown here is derived from an EMBL/GenBank/DDBJ whole genome shotgun (WGS) entry which is preliminary data.</text>
</comment>
<dbReference type="InterPro" id="IPR003593">
    <property type="entry name" value="AAA+_ATPase"/>
</dbReference>
<dbReference type="EMBL" id="JBHTCO010000043">
    <property type="protein sequence ID" value="MFC7395233.1"/>
    <property type="molecule type" value="Genomic_DNA"/>
</dbReference>
<dbReference type="PROSITE" id="PS50893">
    <property type="entry name" value="ABC_TRANSPORTER_2"/>
    <property type="match status" value="1"/>
</dbReference>
<sequence length="251" mass="28235">MAVLYVDQLSKSISSNTLKLLSNVTTSIEKPAIIFILGASGQGKSTLLRILGRLESPDSGHIYLHGKMEKDWSPSEWRMKVGYVGQQPVMLPGTVEDNLRIVSRLHRSTFNSMYVKQLLSDVGLSYLDWNKQASLLSGGEKQRLALIRTILLNPDILLLDEVTSSLDIHSTQLVEEFIKSCHYEKEMTIISVTHNVKQAQNIGQRIWLLSEGRLIEDTDPQSLFKSPETDLSKSLMQQSFSKSSNQIEVFV</sequence>
<accession>A0ABW2Q0X5</accession>
<reference evidence="6" key="1">
    <citation type="journal article" date="2019" name="Int. J. Syst. Evol. Microbiol.">
        <title>The Global Catalogue of Microorganisms (GCM) 10K type strain sequencing project: providing services to taxonomists for standard genome sequencing and annotation.</title>
        <authorList>
            <consortium name="The Broad Institute Genomics Platform"/>
            <consortium name="The Broad Institute Genome Sequencing Center for Infectious Disease"/>
            <person name="Wu L."/>
            <person name="Ma J."/>
        </authorList>
    </citation>
    <scope>NUCLEOTIDE SEQUENCE [LARGE SCALE GENOMIC DNA]</scope>
    <source>
        <strain evidence="6">CGMCC 1.16305</strain>
    </source>
</reference>
<name>A0ABW2Q0X5_9BACL</name>
<dbReference type="SMART" id="SM00382">
    <property type="entry name" value="AAA"/>
    <property type="match status" value="1"/>
</dbReference>
<dbReference type="PANTHER" id="PTHR43423">
    <property type="entry name" value="ABC TRANSPORTER I FAMILY MEMBER 17"/>
    <property type="match status" value="1"/>
</dbReference>
<evidence type="ECO:0000259" key="4">
    <source>
        <dbReference type="PROSITE" id="PS50893"/>
    </source>
</evidence>
<dbReference type="RefSeq" id="WP_380969554.1">
    <property type="nucleotide sequence ID" value="NZ_JBHTCO010000043.1"/>
</dbReference>
<keyword evidence="1" id="KW-0813">Transport</keyword>
<gene>
    <name evidence="5" type="ORF">ACFQRG_20195</name>
</gene>
<proteinExistence type="predicted"/>
<organism evidence="5 6">
    <name type="scientific">Scopulibacillus cellulosilyticus</name>
    <dbReference type="NCBI Taxonomy" id="2665665"/>
    <lineage>
        <taxon>Bacteria</taxon>
        <taxon>Bacillati</taxon>
        <taxon>Bacillota</taxon>
        <taxon>Bacilli</taxon>
        <taxon>Bacillales</taxon>
        <taxon>Sporolactobacillaceae</taxon>
        <taxon>Scopulibacillus</taxon>
    </lineage>
</organism>
<dbReference type="Gene3D" id="3.40.50.300">
    <property type="entry name" value="P-loop containing nucleotide triphosphate hydrolases"/>
    <property type="match status" value="1"/>
</dbReference>
<dbReference type="InterPro" id="IPR027417">
    <property type="entry name" value="P-loop_NTPase"/>
</dbReference>
<dbReference type="Pfam" id="PF00005">
    <property type="entry name" value="ABC_tran"/>
    <property type="match status" value="1"/>
</dbReference>
<evidence type="ECO:0000256" key="2">
    <source>
        <dbReference type="ARBA" id="ARBA00022741"/>
    </source>
</evidence>
<feature type="domain" description="ABC transporter" evidence="4">
    <location>
        <begin position="4"/>
        <end position="236"/>
    </location>
</feature>
<dbReference type="InterPro" id="IPR003439">
    <property type="entry name" value="ABC_transporter-like_ATP-bd"/>
</dbReference>
<dbReference type="Proteomes" id="UP001596505">
    <property type="component" value="Unassembled WGS sequence"/>
</dbReference>